<dbReference type="EMBL" id="FMKA01000068">
    <property type="protein sequence ID" value="SCP99889.1"/>
    <property type="molecule type" value="Genomic_DNA"/>
</dbReference>
<dbReference type="STRING" id="1619234.SAMN05421730_10689"/>
<accession>A0A1D3TZB3</accession>
<name>A0A1D3TZB3_9FIRM</name>
<dbReference type="Pfam" id="PF08843">
    <property type="entry name" value="AbiEii"/>
    <property type="match status" value="1"/>
</dbReference>
<reference evidence="1 2" key="1">
    <citation type="submission" date="2016-09" db="EMBL/GenBank/DDBJ databases">
        <authorList>
            <person name="Capua I."/>
            <person name="De Benedictis P."/>
            <person name="Joannis T."/>
            <person name="Lombin L.H."/>
            <person name="Cattoli G."/>
        </authorList>
    </citation>
    <scope>NUCLEOTIDE SEQUENCE [LARGE SCALE GENOMIC DNA]</scope>
    <source>
        <strain evidence="1 2">GluBS11</strain>
    </source>
</reference>
<evidence type="ECO:0000313" key="1">
    <source>
        <dbReference type="EMBL" id="SCP99889.1"/>
    </source>
</evidence>
<keyword evidence="2" id="KW-1185">Reference proteome</keyword>
<proteinExistence type="predicted"/>
<dbReference type="RefSeq" id="WP_091237100.1">
    <property type="nucleotide sequence ID" value="NZ_FMKA01000068.1"/>
</dbReference>
<organism evidence="1 2">
    <name type="scientific">Anaerobium acetethylicum</name>
    <dbReference type="NCBI Taxonomy" id="1619234"/>
    <lineage>
        <taxon>Bacteria</taxon>
        <taxon>Bacillati</taxon>
        <taxon>Bacillota</taxon>
        <taxon>Clostridia</taxon>
        <taxon>Lachnospirales</taxon>
        <taxon>Lachnospiraceae</taxon>
        <taxon>Anaerobium</taxon>
    </lineage>
</organism>
<dbReference type="Proteomes" id="UP000199315">
    <property type="component" value="Unassembled WGS sequence"/>
</dbReference>
<protein>
    <submittedName>
        <fullName evidence="1">Nucleotidyl transferase AbiEii toxin, Type IV TA system</fullName>
    </submittedName>
</protein>
<evidence type="ECO:0000313" key="2">
    <source>
        <dbReference type="Proteomes" id="UP000199315"/>
    </source>
</evidence>
<dbReference type="GO" id="GO:0016740">
    <property type="term" value="F:transferase activity"/>
    <property type="evidence" value="ECO:0007669"/>
    <property type="project" value="UniProtKB-KW"/>
</dbReference>
<dbReference type="AlphaFoldDB" id="A0A1D3TZB3"/>
<dbReference type="InterPro" id="IPR014942">
    <property type="entry name" value="AbiEii"/>
</dbReference>
<gene>
    <name evidence="1" type="ORF">SAMN05421730_10689</name>
</gene>
<keyword evidence="1" id="KW-0808">Transferase</keyword>
<dbReference type="OrthoDB" id="9808443at2"/>
<sequence>MIRTSKQLKDKVKNISNGSSNVAQAMIRIFVMERFLERVSISEYRNSFILKGGMLVASLVGIDLRSTMDIDTTVSALPLNEEAAREIIQKIMDIPIDDGISFQITSCKEIMSDFDYPGIRLMIEARLDNLRQTIKIDISTDDVITPRAVEYNYKLMFEDRTISVMSYNLETLMAEKLQTILVRDIANTRMRDFYDIHFLSKEKEEELKTGNLLHKAFLATCEKRETVYQNEDIHKIYERIFHDEVIKERWELFRKDNYFVGKMEWDDVIRQVGKVFEWLDK</sequence>